<dbReference type="PANTHER" id="PTHR48022:SF2">
    <property type="entry name" value="PLASTIDIC GLUCOSE TRANSPORTER 4"/>
    <property type="match status" value="1"/>
</dbReference>
<keyword evidence="5" id="KW-0732">Signal</keyword>
<dbReference type="AlphaFoldDB" id="A0A2X0LVY7"/>
<keyword evidence="4" id="KW-0472">Membrane</keyword>
<evidence type="ECO:0000313" key="6">
    <source>
        <dbReference type="EMBL" id="SGY15153.1"/>
    </source>
</evidence>
<keyword evidence="3" id="KW-1133">Transmembrane helix</keyword>
<keyword evidence="2" id="KW-0812">Transmembrane</keyword>
<dbReference type="InterPro" id="IPR005828">
    <property type="entry name" value="MFS_sugar_transport-like"/>
</dbReference>
<dbReference type="PANTHER" id="PTHR48022">
    <property type="entry name" value="PLASTIDIC GLUCOSE TRANSPORTER 4"/>
    <property type="match status" value="1"/>
</dbReference>
<proteinExistence type="predicted"/>
<dbReference type="Pfam" id="PF00083">
    <property type="entry name" value="Sugar_tr"/>
    <property type="match status" value="1"/>
</dbReference>
<reference evidence="6 7" key="1">
    <citation type="submission" date="2016-11" db="EMBL/GenBank/DDBJ databases">
        <authorList>
            <person name="Jaros S."/>
            <person name="Januszkiewicz K."/>
            <person name="Wedrychowicz H."/>
        </authorList>
    </citation>
    <scope>NUCLEOTIDE SEQUENCE [LARGE SCALE GENOMIC DNA]</scope>
</reference>
<dbReference type="EMBL" id="FQNC01000013">
    <property type="protein sequence ID" value="SGY15153.1"/>
    <property type="molecule type" value="Genomic_DNA"/>
</dbReference>
<dbReference type="GO" id="GO:0016020">
    <property type="term" value="C:membrane"/>
    <property type="evidence" value="ECO:0007669"/>
    <property type="project" value="UniProtKB-SubCell"/>
</dbReference>
<gene>
    <name evidence="6" type="primary">BQ5605_C013g07269</name>
    <name evidence="6" type="ORF">BQ5605_C013G07269</name>
</gene>
<name>A0A2X0LVY7_9BASI</name>
<accession>A0A2X0LVY7</accession>
<evidence type="ECO:0000256" key="4">
    <source>
        <dbReference type="ARBA" id="ARBA00023136"/>
    </source>
</evidence>
<dbReference type="GO" id="GO:0005351">
    <property type="term" value="F:carbohydrate:proton symporter activity"/>
    <property type="evidence" value="ECO:0007669"/>
    <property type="project" value="TreeGrafter"/>
</dbReference>
<organism evidence="6 7">
    <name type="scientific">Microbotryum silenes-dioicae</name>
    <dbReference type="NCBI Taxonomy" id="796604"/>
    <lineage>
        <taxon>Eukaryota</taxon>
        <taxon>Fungi</taxon>
        <taxon>Dikarya</taxon>
        <taxon>Basidiomycota</taxon>
        <taxon>Pucciniomycotina</taxon>
        <taxon>Microbotryomycetes</taxon>
        <taxon>Microbotryales</taxon>
        <taxon>Microbotryaceae</taxon>
        <taxon>Microbotryum</taxon>
    </lineage>
</organism>
<feature type="signal peptide" evidence="5">
    <location>
        <begin position="1"/>
        <end position="22"/>
    </location>
</feature>
<dbReference type="STRING" id="796604.A0A2X0LVY7"/>
<feature type="chain" id="PRO_5015867692" evidence="5">
    <location>
        <begin position="23"/>
        <end position="134"/>
    </location>
</feature>
<sequence>MLICSLITSLLSSLSTLFGALSGGPLFNYQGKLTHGRRSLAMMRGRPENSESVTAEYKEVLAGIEVEKAIDQGSLLDCFRGKMMLKRILCVVLAGTSQQLTGVSFVWYYSTQFFTQVCSDNGRNPGKRAPQWAR</sequence>
<dbReference type="Proteomes" id="UP000249464">
    <property type="component" value="Unassembled WGS sequence"/>
</dbReference>
<comment type="subcellular location">
    <subcellularLocation>
        <location evidence="1">Membrane</location>
        <topology evidence="1">Multi-pass membrane protein</topology>
    </subcellularLocation>
</comment>
<keyword evidence="7" id="KW-1185">Reference proteome</keyword>
<evidence type="ECO:0000256" key="3">
    <source>
        <dbReference type="ARBA" id="ARBA00022989"/>
    </source>
</evidence>
<dbReference type="InterPro" id="IPR050360">
    <property type="entry name" value="MFS_Sugar_Transporters"/>
</dbReference>
<evidence type="ECO:0000256" key="5">
    <source>
        <dbReference type="SAM" id="SignalP"/>
    </source>
</evidence>
<protein>
    <submittedName>
        <fullName evidence="6">BQ5605_C013g07269 protein</fullName>
    </submittedName>
</protein>
<evidence type="ECO:0000313" key="7">
    <source>
        <dbReference type="Proteomes" id="UP000249464"/>
    </source>
</evidence>
<evidence type="ECO:0000256" key="2">
    <source>
        <dbReference type="ARBA" id="ARBA00022692"/>
    </source>
</evidence>
<dbReference type="Gene3D" id="1.20.1250.20">
    <property type="entry name" value="MFS general substrate transporter like domains"/>
    <property type="match status" value="1"/>
</dbReference>
<evidence type="ECO:0000256" key="1">
    <source>
        <dbReference type="ARBA" id="ARBA00004141"/>
    </source>
</evidence>
<dbReference type="InterPro" id="IPR036259">
    <property type="entry name" value="MFS_trans_sf"/>
</dbReference>